<gene>
    <name evidence="13" type="ORF">M011DRAFT_285927</name>
</gene>
<evidence type="ECO:0000259" key="12">
    <source>
        <dbReference type="Pfam" id="PF20520"/>
    </source>
</evidence>
<proteinExistence type="inferred from homology"/>
<keyword evidence="14" id="KW-1185">Reference proteome</keyword>
<accession>A0A6A6VH99</accession>
<keyword evidence="7 10" id="KW-1133">Transmembrane helix</keyword>
<protein>
    <recommendedName>
        <fullName evidence="3">Protein BIG1</fullName>
    </recommendedName>
</protein>
<feature type="domain" description="V-type proton ATPase subunit S1/VOA1 transmembrane" evidence="12">
    <location>
        <begin position="244"/>
        <end position="283"/>
    </location>
</feature>
<dbReference type="GO" id="GO:0071555">
    <property type="term" value="P:cell wall organization"/>
    <property type="evidence" value="ECO:0007669"/>
    <property type="project" value="UniProtKB-KW"/>
</dbReference>
<dbReference type="AlphaFoldDB" id="A0A6A6VH99"/>
<evidence type="ECO:0000256" key="8">
    <source>
        <dbReference type="ARBA" id="ARBA00023136"/>
    </source>
</evidence>
<keyword evidence="8 10" id="KW-0472">Membrane</keyword>
<keyword evidence="5 11" id="KW-0732">Signal</keyword>
<evidence type="ECO:0000256" key="4">
    <source>
        <dbReference type="ARBA" id="ARBA00022692"/>
    </source>
</evidence>
<evidence type="ECO:0000256" key="9">
    <source>
        <dbReference type="ARBA" id="ARBA00023316"/>
    </source>
</evidence>
<evidence type="ECO:0000256" key="10">
    <source>
        <dbReference type="SAM" id="Phobius"/>
    </source>
</evidence>
<dbReference type="PANTHER" id="PTHR28285">
    <property type="entry name" value="PROTEIN BIG1"/>
    <property type="match status" value="1"/>
</dbReference>
<feature type="transmembrane region" description="Helical" evidence="10">
    <location>
        <begin position="250"/>
        <end position="281"/>
    </location>
</feature>
<dbReference type="GO" id="GO:0009272">
    <property type="term" value="P:fungal-type cell wall biogenesis"/>
    <property type="evidence" value="ECO:0007669"/>
    <property type="project" value="TreeGrafter"/>
</dbReference>
<comment type="subcellular location">
    <subcellularLocation>
        <location evidence="1">Endoplasmic reticulum membrane</location>
        <topology evidence="1">Single-pass type I membrane protein</topology>
    </subcellularLocation>
</comment>
<keyword evidence="4 10" id="KW-0812">Transmembrane</keyword>
<dbReference type="Proteomes" id="UP000799440">
    <property type="component" value="Unassembled WGS sequence"/>
</dbReference>
<keyword evidence="9" id="KW-0961">Cell wall biogenesis/degradation</keyword>
<dbReference type="EMBL" id="MU006565">
    <property type="protein sequence ID" value="KAF2750002.1"/>
    <property type="molecule type" value="Genomic_DNA"/>
</dbReference>
<dbReference type="GO" id="GO:0006078">
    <property type="term" value="P:(1-&gt;6)-beta-D-glucan biosynthetic process"/>
    <property type="evidence" value="ECO:0007669"/>
    <property type="project" value="TreeGrafter"/>
</dbReference>
<evidence type="ECO:0000256" key="6">
    <source>
        <dbReference type="ARBA" id="ARBA00022824"/>
    </source>
</evidence>
<comment type="similarity">
    <text evidence="2">Belongs to the BIG1 family.</text>
</comment>
<dbReference type="OrthoDB" id="9985059at2759"/>
<evidence type="ECO:0000313" key="14">
    <source>
        <dbReference type="Proteomes" id="UP000799440"/>
    </source>
</evidence>
<evidence type="ECO:0000256" key="3">
    <source>
        <dbReference type="ARBA" id="ARBA00022089"/>
    </source>
</evidence>
<evidence type="ECO:0000256" key="5">
    <source>
        <dbReference type="ARBA" id="ARBA00022729"/>
    </source>
</evidence>
<sequence>MAKTLIGALALGLLPSALAFGDASPFFLFSTSDIQPNDLPVLQSKDVTNIVQEALSSCPSKTYLMIQQNGVTAMDYTHRPSVPRLSSYVVGGVEEIKSRFHVPTLVGKFDTDALSSQLQKACGAKLVDLKGPFPDAPIVDDGTPRVVLVNLPRLSSNRRASMKENDFLLEGLIYELAPAGEYTVIYTTSYPTEQEEDPVSSAHAVAYEMEDPYESTVQMELKRDTTFSPRAERTHEGGLFEKYQYFTPGIFMGLVAMVPLILILGVALNAIAGLEVSYFAFSKEMGPTAQKKQQ</sequence>
<feature type="chain" id="PRO_5025510152" description="Protein BIG1" evidence="11">
    <location>
        <begin position="20"/>
        <end position="294"/>
    </location>
</feature>
<dbReference type="GO" id="GO:0005789">
    <property type="term" value="C:endoplasmic reticulum membrane"/>
    <property type="evidence" value="ECO:0007669"/>
    <property type="project" value="UniProtKB-SubCell"/>
</dbReference>
<dbReference type="Pfam" id="PF20520">
    <property type="entry name" value="Ac45-VOA1_TM"/>
    <property type="match status" value="1"/>
</dbReference>
<dbReference type="InterPro" id="IPR046756">
    <property type="entry name" value="VAS1/VOA1_TM"/>
</dbReference>
<organism evidence="13 14">
    <name type="scientific">Sporormia fimetaria CBS 119925</name>
    <dbReference type="NCBI Taxonomy" id="1340428"/>
    <lineage>
        <taxon>Eukaryota</taxon>
        <taxon>Fungi</taxon>
        <taxon>Dikarya</taxon>
        <taxon>Ascomycota</taxon>
        <taxon>Pezizomycotina</taxon>
        <taxon>Dothideomycetes</taxon>
        <taxon>Pleosporomycetidae</taxon>
        <taxon>Pleosporales</taxon>
        <taxon>Sporormiaceae</taxon>
        <taxon>Sporormia</taxon>
    </lineage>
</organism>
<reference evidence="13" key="1">
    <citation type="journal article" date="2020" name="Stud. Mycol.">
        <title>101 Dothideomycetes genomes: a test case for predicting lifestyles and emergence of pathogens.</title>
        <authorList>
            <person name="Haridas S."/>
            <person name="Albert R."/>
            <person name="Binder M."/>
            <person name="Bloem J."/>
            <person name="Labutti K."/>
            <person name="Salamov A."/>
            <person name="Andreopoulos B."/>
            <person name="Baker S."/>
            <person name="Barry K."/>
            <person name="Bills G."/>
            <person name="Bluhm B."/>
            <person name="Cannon C."/>
            <person name="Castanera R."/>
            <person name="Culley D."/>
            <person name="Daum C."/>
            <person name="Ezra D."/>
            <person name="Gonzalez J."/>
            <person name="Henrissat B."/>
            <person name="Kuo A."/>
            <person name="Liang C."/>
            <person name="Lipzen A."/>
            <person name="Lutzoni F."/>
            <person name="Magnuson J."/>
            <person name="Mondo S."/>
            <person name="Nolan M."/>
            <person name="Ohm R."/>
            <person name="Pangilinan J."/>
            <person name="Park H.-J."/>
            <person name="Ramirez L."/>
            <person name="Alfaro M."/>
            <person name="Sun H."/>
            <person name="Tritt A."/>
            <person name="Yoshinaga Y."/>
            <person name="Zwiers L.-H."/>
            <person name="Turgeon B."/>
            <person name="Goodwin S."/>
            <person name="Spatafora J."/>
            <person name="Crous P."/>
            <person name="Grigoriev I."/>
        </authorList>
    </citation>
    <scope>NUCLEOTIDE SEQUENCE</scope>
    <source>
        <strain evidence="13">CBS 119925</strain>
    </source>
</reference>
<name>A0A6A6VH99_9PLEO</name>
<evidence type="ECO:0000256" key="2">
    <source>
        <dbReference type="ARBA" id="ARBA00008203"/>
    </source>
</evidence>
<evidence type="ECO:0000256" key="7">
    <source>
        <dbReference type="ARBA" id="ARBA00022989"/>
    </source>
</evidence>
<feature type="signal peptide" evidence="11">
    <location>
        <begin position="1"/>
        <end position="19"/>
    </location>
</feature>
<evidence type="ECO:0000313" key="13">
    <source>
        <dbReference type="EMBL" id="KAF2750002.1"/>
    </source>
</evidence>
<dbReference type="InterPro" id="IPR037654">
    <property type="entry name" value="Big1"/>
</dbReference>
<dbReference type="PANTHER" id="PTHR28285:SF1">
    <property type="entry name" value="PROTEIN BIG1"/>
    <property type="match status" value="1"/>
</dbReference>
<evidence type="ECO:0000256" key="11">
    <source>
        <dbReference type="SAM" id="SignalP"/>
    </source>
</evidence>
<evidence type="ECO:0000256" key="1">
    <source>
        <dbReference type="ARBA" id="ARBA00004115"/>
    </source>
</evidence>
<keyword evidence="6" id="KW-0256">Endoplasmic reticulum</keyword>